<protein>
    <submittedName>
        <fullName evidence="1">Uncharacterized protein</fullName>
    </submittedName>
</protein>
<proteinExistence type="predicted"/>
<dbReference type="Proteomes" id="UP000828941">
    <property type="component" value="Chromosome 12"/>
</dbReference>
<reference evidence="1 2" key="1">
    <citation type="journal article" date="2022" name="DNA Res.">
        <title>Chromosomal-level genome assembly of the orchid tree Bauhinia variegata (Leguminosae; Cercidoideae) supports the allotetraploid origin hypothesis of Bauhinia.</title>
        <authorList>
            <person name="Zhong Y."/>
            <person name="Chen Y."/>
            <person name="Zheng D."/>
            <person name="Pang J."/>
            <person name="Liu Y."/>
            <person name="Luo S."/>
            <person name="Meng S."/>
            <person name="Qian L."/>
            <person name="Wei D."/>
            <person name="Dai S."/>
            <person name="Zhou R."/>
        </authorList>
    </citation>
    <scope>NUCLEOTIDE SEQUENCE [LARGE SCALE GENOMIC DNA]</scope>
    <source>
        <strain evidence="1">BV-YZ2020</strain>
    </source>
</reference>
<dbReference type="EMBL" id="CM039437">
    <property type="protein sequence ID" value="KAI4305618.1"/>
    <property type="molecule type" value="Genomic_DNA"/>
</dbReference>
<accession>A0ACB9L830</accession>
<name>A0ACB9L830_BAUVA</name>
<keyword evidence="2" id="KW-1185">Reference proteome</keyword>
<gene>
    <name evidence="1" type="ORF">L6164_028974</name>
</gene>
<organism evidence="1 2">
    <name type="scientific">Bauhinia variegata</name>
    <name type="common">Purple orchid tree</name>
    <name type="synonym">Phanera variegata</name>
    <dbReference type="NCBI Taxonomy" id="167791"/>
    <lineage>
        <taxon>Eukaryota</taxon>
        <taxon>Viridiplantae</taxon>
        <taxon>Streptophyta</taxon>
        <taxon>Embryophyta</taxon>
        <taxon>Tracheophyta</taxon>
        <taxon>Spermatophyta</taxon>
        <taxon>Magnoliopsida</taxon>
        <taxon>eudicotyledons</taxon>
        <taxon>Gunneridae</taxon>
        <taxon>Pentapetalae</taxon>
        <taxon>rosids</taxon>
        <taxon>fabids</taxon>
        <taxon>Fabales</taxon>
        <taxon>Fabaceae</taxon>
        <taxon>Cercidoideae</taxon>
        <taxon>Cercideae</taxon>
        <taxon>Bauhiniinae</taxon>
        <taxon>Bauhinia</taxon>
    </lineage>
</organism>
<evidence type="ECO:0000313" key="1">
    <source>
        <dbReference type="EMBL" id="KAI4305618.1"/>
    </source>
</evidence>
<comment type="caution">
    <text evidence="1">The sequence shown here is derived from an EMBL/GenBank/DDBJ whole genome shotgun (WGS) entry which is preliminary data.</text>
</comment>
<sequence>MGYCRRLNLFQISFYRLAIRRIEVICNWPGTIRLKMWQTCKILWKMTAKKRGQTWSFPVSQHGWEVEVGWSLASNNNDSQQCMD</sequence>
<evidence type="ECO:0000313" key="2">
    <source>
        <dbReference type="Proteomes" id="UP000828941"/>
    </source>
</evidence>